<organism evidence="1 2">
    <name type="scientific">Belliella aquatica</name>
    <dbReference type="NCBI Taxonomy" id="1323734"/>
    <lineage>
        <taxon>Bacteria</taxon>
        <taxon>Pseudomonadati</taxon>
        <taxon>Bacteroidota</taxon>
        <taxon>Cytophagia</taxon>
        <taxon>Cytophagales</taxon>
        <taxon>Cyclobacteriaceae</taxon>
        <taxon>Belliella</taxon>
    </lineage>
</organism>
<accession>A0ABQ1MFT6</accession>
<keyword evidence="2" id="KW-1185">Reference proteome</keyword>
<comment type="caution">
    <text evidence="1">The sequence shown here is derived from an EMBL/GenBank/DDBJ whole genome shotgun (WGS) entry which is preliminary data.</text>
</comment>
<protein>
    <recommendedName>
        <fullName evidence="3">AbrB/MazE/SpoVT family DNA-binding domain-containing protein</fullName>
    </recommendedName>
</protein>
<dbReference type="RefSeq" id="WP_188441674.1">
    <property type="nucleotide sequence ID" value="NZ_BMFD01000005.1"/>
</dbReference>
<name>A0ABQ1MFT6_9BACT</name>
<evidence type="ECO:0008006" key="3">
    <source>
        <dbReference type="Google" id="ProtNLM"/>
    </source>
</evidence>
<dbReference type="Proteomes" id="UP000635885">
    <property type="component" value="Unassembled WGS sequence"/>
</dbReference>
<sequence length="76" mass="8929">MGYKVKIQRVERGKTSSYYINFPAAIAESCDLEKAEEMEWEIEDRNTFVLKRVIKKESFLKKKSTIPKTDKKSPEI</sequence>
<gene>
    <name evidence="1" type="ORF">GCM10010993_16500</name>
</gene>
<evidence type="ECO:0000313" key="2">
    <source>
        <dbReference type="Proteomes" id="UP000635885"/>
    </source>
</evidence>
<evidence type="ECO:0000313" key="1">
    <source>
        <dbReference type="EMBL" id="GGC38374.1"/>
    </source>
</evidence>
<dbReference type="EMBL" id="BMFD01000005">
    <property type="protein sequence ID" value="GGC38374.1"/>
    <property type="molecule type" value="Genomic_DNA"/>
</dbReference>
<proteinExistence type="predicted"/>
<reference evidence="2" key="1">
    <citation type="journal article" date="2019" name="Int. J. Syst. Evol. Microbiol.">
        <title>The Global Catalogue of Microorganisms (GCM) 10K type strain sequencing project: providing services to taxonomists for standard genome sequencing and annotation.</title>
        <authorList>
            <consortium name="The Broad Institute Genomics Platform"/>
            <consortium name="The Broad Institute Genome Sequencing Center for Infectious Disease"/>
            <person name="Wu L."/>
            <person name="Ma J."/>
        </authorList>
    </citation>
    <scope>NUCLEOTIDE SEQUENCE [LARGE SCALE GENOMIC DNA]</scope>
    <source>
        <strain evidence="2">CGMCC 1.12479</strain>
    </source>
</reference>